<dbReference type="PANTHER" id="PTHR33933">
    <property type="entry name" value="NUCLEOTIDYLTRANSFERASE"/>
    <property type="match status" value="1"/>
</dbReference>
<accession>Q9X096</accession>
<dbReference type="Pfam" id="PF01909">
    <property type="entry name" value="NTP_transf_2"/>
    <property type="match status" value="1"/>
</dbReference>
<reference evidence="2 3" key="1">
    <citation type="journal article" date="1999" name="Nature">
        <title>Evidence for lateral gene transfer between Archaea and Bacteria from genome sequence of Thermotoga maritima.</title>
        <authorList>
            <person name="Nelson K.E."/>
            <person name="Clayton R.A."/>
            <person name="Gill S.R."/>
            <person name="Gwinn M.L."/>
            <person name="Dodson R.J."/>
            <person name="Haft D.H."/>
            <person name="Hickey E.K."/>
            <person name="Peterson J.D."/>
            <person name="Nelson W.C."/>
            <person name="Ketchum K.A."/>
            <person name="McDonald L."/>
            <person name="Utterback T.R."/>
            <person name="Malek J.A."/>
            <person name="Linher K.D."/>
            <person name="Garrett M.M."/>
            <person name="Stewart A.M."/>
            <person name="Cotton M.D."/>
            <person name="Pratt M.S."/>
            <person name="Phillips C.A."/>
            <person name="Richardson D."/>
            <person name="Heidelberg J."/>
            <person name="Sutton G.G."/>
            <person name="Fleischmann R.D."/>
            <person name="White O."/>
            <person name="Salzberg S.L."/>
            <person name="Smith H.O."/>
            <person name="Venter J.C."/>
            <person name="Fraser C.M."/>
        </authorList>
    </citation>
    <scope>NUCLEOTIDE SEQUENCE [LARGE SCALE GENOMIC DNA]</scope>
    <source>
        <strain evidence="3">ATCC 43589 / DSM 3109 / JCM 10099 / NBRC 100826 / MSB8</strain>
    </source>
</reference>
<accession>G4FEZ6</accession>
<evidence type="ECO:0000313" key="2">
    <source>
        <dbReference type="EMBL" id="AAD36083.1"/>
    </source>
</evidence>
<dbReference type="InParanoid" id="Q9X096"/>
<dbReference type="PATRIC" id="fig|243274.18.peg.1814"/>
<dbReference type="GO" id="GO:0016779">
    <property type="term" value="F:nucleotidyltransferase activity"/>
    <property type="evidence" value="ECO:0007669"/>
    <property type="project" value="InterPro"/>
</dbReference>
<dbReference type="CDD" id="cd05403">
    <property type="entry name" value="NT_KNTase_like"/>
    <property type="match status" value="1"/>
</dbReference>
<evidence type="ECO:0000313" key="3">
    <source>
        <dbReference type="Proteomes" id="UP000008183"/>
    </source>
</evidence>
<keyword evidence="3" id="KW-1185">Reference proteome</keyword>
<sequence length="103" mass="12087">MEILQILSEFKKRVSEKFGEVEVVLFGSCARGSTREESDIDVFVILDRDVDIKVKESIYDIAYEFNLNYDIVLDVSVYSKKEWDRYRKILPFIVNVEKEGIIV</sequence>
<dbReference type="EnsemblBacteria" id="AAD36083">
    <property type="protein sequence ID" value="AAD36083"/>
    <property type="gene ID" value="TM_1001"/>
</dbReference>
<evidence type="ECO:0000259" key="1">
    <source>
        <dbReference type="Pfam" id="PF01909"/>
    </source>
</evidence>
<name>Q9X096_THEMA</name>
<dbReference type="InterPro" id="IPR052548">
    <property type="entry name" value="Type_VII_TA_antitoxin"/>
</dbReference>
<dbReference type="KEGG" id="tmi:THEMA_09350"/>
<dbReference type="AlphaFoldDB" id="Q9X096"/>
<proteinExistence type="predicted"/>
<dbReference type="PIR" id="C72307">
    <property type="entry name" value="C72307"/>
</dbReference>
<dbReference type="OrthoDB" id="9813766at2"/>
<dbReference type="PANTHER" id="PTHR33933:SF1">
    <property type="entry name" value="PROTEIN ADENYLYLTRANSFERASE MNTA-RELATED"/>
    <property type="match status" value="1"/>
</dbReference>
<dbReference type="Proteomes" id="UP000008183">
    <property type="component" value="Chromosome"/>
</dbReference>
<dbReference type="Gene3D" id="3.30.460.10">
    <property type="entry name" value="Beta Polymerase, domain 2"/>
    <property type="match status" value="1"/>
</dbReference>
<protein>
    <recommendedName>
        <fullName evidence="1">Polymerase nucleotidyl transferase domain-containing protein</fullName>
    </recommendedName>
</protein>
<dbReference type="KEGG" id="tma:TM1001"/>
<dbReference type="SMR" id="Q9X096"/>
<dbReference type="InterPro" id="IPR043519">
    <property type="entry name" value="NT_sf"/>
</dbReference>
<dbReference type="SUPFAM" id="SSF81301">
    <property type="entry name" value="Nucleotidyltransferase"/>
    <property type="match status" value="1"/>
</dbReference>
<dbReference type="EMBL" id="AE000512">
    <property type="protein sequence ID" value="AAD36083.1"/>
    <property type="molecule type" value="Genomic_DNA"/>
</dbReference>
<dbReference type="RefSeq" id="WP_004080550.1">
    <property type="nucleotide sequence ID" value="NC_000853.1"/>
</dbReference>
<organism evidence="2 3">
    <name type="scientific">Thermotoga maritima (strain ATCC 43589 / DSM 3109 / JCM 10099 / NBRC 100826 / MSB8)</name>
    <dbReference type="NCBI Taxonomy" id="243274"/>
    <lineage>
        <taxon>Bacteria</taxon>
        <taxon>Thermotogati</taxon>
        <taxon>Thermotogota</taxon>
        <taxon>Thermotogae</taxon>
        <taxon>Thermotogales</taxon>
        <taxon>Thermotogaceae</taxon>
        <taxon>Thermotoga</taxon>
    </lineage>
</organism>
<dbReference type="PaxDb" id="243274-THEMA_09350"/>
<gene>
    <name evidence="2" type="ordered locus">TM_1001</name>
</gene>
<dbReference type="InterPro" id="IPR002934">
    <property type="entry name" value="Polymerase_NTP_transf_dom"/>
</dbReference>
<feature type="domain" description="Polymerase nucleotidyl transferase" evidence="1">
    <location>
        <begin position="7"/>
        <end position="89"/>
    </location>
</feature>